<sequence length="150" mass="16219">MHKDSHSENAAAAAAPERSPQLAGIHVLVTDDHYDSRLALQIMLEQHGARVTCAESVADAISKLEQELPDVLISDIDMPVESGYDLIRRVRASPEARASCLPALALTGRTGAEHREQVLRAGFTMHVPKPVRIEELVAVLAALPRTGEDS</sequence>
<dbReference type="SUPFAM" id="SSF52172">
    <property type="entry name" value="CheY-like"/>
    <property type="match status" value="1"/>
</dbReference>
<keyword evidence="1 2" id="KW-0597">Phosphoprotein</keyword>
<evidence type="ECO:0000259" key="3">
    <source>
        <dbReference type="PROSITE" id="PS50110"/>
    </source>
</evidence>
<dbReference type="Pfam" id="PF00072">
    <property type="entry name" value="Response_reg"/>
    <property type="match status" value="1"/>
</dbReference>
<dbReference type="InterPro" id="IPR001789">
    <property type="entry name" value="Sig_transdc_resp-reg_receiver"/>
</dbReference>
<keyword evidence="5" id="KW-1185">Reference proteome</keyword>
<evidence type="ECO:0000256" key="2">
    <source>
        <dbReference type="PROSITE-ProRule" id="PRU00169"/>
    </source>
</evidence>
<dbReference type="RefSeq" id="WP_394844915.1">
    <property type="nucleotide sequence ID" value="NZ_CP089982.1"/>
</dbReference>
<dbReference type="Proteomes" id="UP001379533">
    <property type="component" value="Chromosome"/>
</dbReference>
<evidence type="ECO:0000256" key="1">
    <source>
        <dbReference type="ARBA" id="ARBA00022553"/>
    </source>
</evidence>
<evidence type="ECO:0000313" key="5">
    <source>
        <dbReference type="Proteomes" id="UP001379533"/>
    </source>
</evidence>
<evidence type="ECO:0000313" key="4">
    <source>
        <dbReference type="EMBL" id="WXA94314.1"/>
    </source>
</evidence>
<dbReference type="InterPro" id="IPR011006">
    <property type="entry name" value="CheY-like_superfamily"/>
</dbReference>
<dbReference type="InterPro" id="IPR050595">
    <property type="entry name" value="Bact_response_regulator"/>
</dbReference>
<feature type="modified residue" description="4-aspartylphosphate" evidence="2">
    <location>
        <position position="75"/>
    </location>
</feature>
<dbReference type="SMART" id="SM00448">
    <property type="entry name" value="REC"/>
    <property type="match status" value="1"/>
</dbReference>
<dbReference type="PROSITE" id="PS50110">
    <property type="entry name" value="RESPONSE_REGULATORY"/>
    <property type="match status" value="1"/>
</dbReference>
<accession>A0ABZ2KBQ8</accession>
<feature type="domain" description="Response regulatory" evidence="3">
    <location>
        <begin position="26"/>
        <end position="144"/>
    </location>
</feature>
<dbReference type="Gene3D" id="3.40.50.2300">
    <property type="match status" value="1"/>
</dbReference>
<dbReference type="PANTHER" id="PTHR44591">
    <property type="entry name" value="STRESS RESPONSE REGULATOR PROTEIN 1"/>
    <property type="match status" value="1"/>
</dbReference>
<reference evidence="4 5" key="1">
    <citation type="submission" date="2021-12" db="EMBL/GenBank/DDBJ databases">
        <title>Discovery of the Pendulisporaceae a myxobacterial family with distinct sporulation behavior and unique specialized metabolism.</title>
        <authorList>
            <person name="Garcia R."/>
            <person name="Popoff A."/>
            <person name="Bader C.D."/>
            <person name="Loehr J."/>
            <person name="Walesch S."/>
            <person name="Walt C."/>
            <person name="Boldt J."/>
            <person name="Bunk B."/>
            <person name="Haeckl F.J.F.P.J."/>
            <person name="Gunesch A.P."/>
            <person name="Birkelbach J."/>
            <person name="Nuebel U."/>
            <person name="Pietschmann T."/>
            <person name="Bach T."/>
            <person name="Mueller R."/>
        </authorList>
    </citation>
    <scope>NUCLEOTIDE SEQUENCE [LARGE SCALE GENOMIC DNA]</scope>
    <source>
        <strain evidence="4 5">MSr12523</strain>
    </source>
</reference>
<gene>
    <name evidence="4" type="ORF">LZC95_48700</name>
</gene>
<protein>
    <submittedName>
        <fullName evidence="4">Response regulator</fullName>
    </submittedName>
</protein>
<organism evidence="4 5">
    <name type="scientific">Pendulispora brunnea</name>
    <dbReference type="NCBI Taxonomy" id="2905690"/>
    <lineage>
        <taxon>Bacteria</taxon>
        <taxon>Pseudomonadati</taxon>
        <taxon>Myxococcota</taxon>
        <taxon>Myxococcia</taxon>
        <taxon>Myxococcales</taxon>
        <taxon>Sorangiineae</taxon>
        <taxon>Pendulisporaceae</taxon>
        <taxon>Pendulispora</taxon>
    </lineage>
</organism>
<proteinExistence type="predicted"/>
<name>A0ABZ2KBQ8_9BACT</name>
<dbReference type="EMBL" id="CP089982">
    <property type="protein sequence ID" value="WXA94314.1"/>
    <property type="molecule type" value="Genomic_DNA"/>
</dbReference>
<dbReference type="PANTHER" id="PTHR44591:SF3">
    <property type="entry name" value="RESPONSE REGULATORY DOMAIN-CONTAINING PROTEIN"/>
    <property type="match status" value="1"/>
</dbReference>